<proteinExistence type="predicted"/>
<protein>
    <submittedName>
        <fullName evidence="1">Uncharacterized protein</fullName>
    </submittedName>
</protein>
<dbReference type="Proteomes" id="UP000828048">
    <property type="component" value="Chromosome 1"/>
</dbReference>
<sequence length="426" mass="46660">MAHPQCCTFAPVLNPNYGGGHVEEFGGIATYMSGSPDSKRAILLIADVFGYAAPNLRLKEGQDGRLQTEKRRCSLVGPVADKATKARKGFCANVAQDETTHDGQTSICKQPSRTSILEKIVIFPFGSHIWNTTHVSDGSLLVCTTTIRNSFICSRRLIASCHRCRNLADKCAAAGYFVVVPDFLHGDPFDHSNPDRTSIEWVNDHPVAGIIAEAKSVIEALKCKGVSKIGCASFCWSAQAAMGITTPDYIQALVLLHPAFISVDDVLAVKVPIEILGAENDAVTSQATIKEFEAVLKANRKVDYYVKIFPGVAHGWTVRYDTNDKEAVKKAEEAHKDMLNWFGKYLATASSSNVGGKALDFKYTPPPAKGQAMWPTRFEDYGYGDDQILRSRVMMLEANQRGMKIMLVAIFIVSVFSFLATIIPKL</sequence>
<evidence type="ECO:0000313" key="1">
    <source>
        <dbReference type="EMBL" id="KAH7844297.1"/>
    </source>
</evidence>
<dbReference type="EMBL" id="CM037151">
    <property type="protein sequence ID" value="KAH7844297.1"/>
    <property type="molecule type" value="Genomic_DNA"/>
</dbReference>
<accession>A0ACB7XU48</accession>
<name>A0ACB7XU48_9ERIC</name>
<evidence type="ECO:0000313" key="2">
    <source>
        <dbReference type="Proteomes" id="UP000828048"/>
    </source>
</evidence>
<gene>
    <name evidence="1" type="ORF">Vadar_026591</name>
</gene>
<reference evidence="1 2" key="1">
    <citation type="journal article" date="2021" name="Hortic Res">
        <title>High-quality reference genome and annotation aids understanding of berry development for evergreen blueberry (Vaccinium darrowii).</title>
        <authorList>
            <person name="Yu J."/>
            <person name="Hulse-Kemp A.M."/>
            <person name="Babiker E."/>
            <person name="Staton M."/>
        </authorList>
    </citation>
    <scope>NUCLEOTIDE SEQUENCE [LARGE SCALE GENOMIC DNA]</scope>
    <source>
        <strain evidence="2">cv. NJ 8807/NJ 8810</strain>
        <tissue evidence="1">Young leaf</tissue>
    </source>
</reference>
<keyword evidence="2" id="KW-1185">Reference proteome</keyword>
<organism evidence="1 2">
    <name type="scientific">Vaccinium darrowii</name>
    <dbReference type="NCBI Taxonomy" id="229202"/>
    <lineage>
        <taxon>Eukaryota</taxon>
        <taxon>Viridiplantae</taxon>
        <taxon>Streptophyta</taxon>
        <taxon>Embryophyta</taxon>
        <taxon>Tracheophyta</taxon>
        <taxon>Spermatophyta</taxon>
        <taxon>Magnoliopsida</taxon>
        <taxon>eudicotyledons</taxon>
        <taxon>Gunneridae</taxon>
        <taxon>Pentapetalae</taxon>
        <taxon>asterids</taxon>
        <taxon>Ericales</taxon>
        <taxon>Ericaceae</taxon>
        <taxon>Vaccinioideae</taxon>
        <taxon>Vaccinieae</taxon>
        <taxon>Vaccinium</taxon>
    </lineage>
</organism>
<comment type="caution">
    <text evidence="1">The sequence shown here is derived from an EMBL/GenBank/DDBJ whole genome shotgun (WGS) entry which is preliminary data.</text>
</comment>